<organism evidence="1 2">
    <name type="scientific">Datura stramonium</name>
    <name type="common">Jimsonweed</name>
    <name type="synonym">Common thornapple</name>
    <dbReference type="NCBI Taxonomy" id="4076"/>
    <lineage>
        <taxon>Eukaryota</taxon>
        <taxon>Viridiplantae</taxon>
        <taxon>Streptophyta</taxon>
        <taxon>Embryophyta</taxon>
        <taxon>Tracheophyta</taxon>
        <taxon>Spermatophyta</taxon>
        <taxon>Magnoliopsida</taxon>
        <taxon>eudicotyledons</taxon>
        <taxon>Gunneridae</taxon>
        <taxon>Pentapetalae</taxon>
        <taxon>asterids</taxon>
        <taxon>lamiids</taxon>
        <taxon>Solanales</taxon>
        <taxon>Solanaceae</taxon>
        <taxon>Solanoideae</taxon>
        <taxon>Datureae</taxon>
        <taxon>Datura</taxon>
    </lineage>
</organism>
<evidence type="ECO:0000313" key="1">
    <source>
        <dbReference type="EMBL" id="MCD9642080.1"/>
    </source>
</evidence>
<dbReference type="Proteomes" id="UP000823775">
    <property type="component" value="Unassembled WGS sequence"/>
</dbReference>
<gene>
    <name evidence="1" type="ORF">HAX54_028714</name>
</gene>
<accession>A0ABS8V4L1</accession>
<evidence type="ECO:0000313" key="2">
    <source>
        <dbReference type="Proteomes" id="UP000823775"/>
    </source>
</evidence>
<sequence>MAYAQQMEDLKKRIRAERERNQYKRSRSAVYNDHNTSRNFLAGRSLWAVAPSTTSAEHLPYTVMIGE</sequence>
<name>A0ABS8V4L1_DATST</name>
<proteinExistence type="predicted"/>
<feature type="non-terminal residue" evidence="1">
    <location>
        <position position="67"/>
    </location>
</feature>
<protein>
    <submittedName>
        <fullName evidence="1">Uncharacterized protein</fullName>
    </submittedName>
</protein>
<comment type="caution">
    <text evidence="1">The sequence shown here is derived from an EMBL/GenBank/DDBJ whole genome shotgun (WGS) entry which is preliminary data.</text>
</comment>
<dbReference type="EMBL" id="JACEIK010003531">
    <property type="protein sequence ID" value="MCD9642080.1"/>
    <property type="molecule type" value="Genomic_DNA"/>
</dbReference>
<keyword evidence="2" id="KW-1185">Reference proteome</keyword>
<reference evidence="1 2" key="1">
    <citation type="journal article" date="2021" name="BMC Genomics">
        <title>Datura genome reveals duplications of psychoactive alkaloid biosynthetic genes and high mutation rate following tissue culture.</title>
        <authorList>
            <person name="Rajewski A."/>
            <person name="Carter-House D."/>
            <person name="Stajich J."/>
            <person name="Litt A."/>
        </authorList>
    </citation>
    <scope>NUCLEOTIDE SEQUENCE [LARGE SCALE GENOMIC DNA]</scope>
    <source>
        <strain evidence="1">AR-01</strain>
    </source>
</reference>